<organism evidence="3">
    <name type="scientific">hydrothermal vent metagenome</name>
    <dbReference type="NCBI Taxonomy" id="652676"/>
    <lineage>
        <taxon>unclassified sequences</taxon>
        <taxon>metagenomes</taxon>
        <taxon>ecological metagenomes</taxon>
    </lineage>
</organism>
<evidence type="ECO:0000256" key="1">
    <source>
        <dbReference type="ARBA" id="ARBA00009820"/>
    </source>
</evidence>
<dbReference type="InterPro" id="IPR044060">
    <property type="entry name" value="Bacterial_rp_domain"/>
</dbReference>
<feature type="domain" description="Bacterial repeat" evidence="2">
    <location>
        <begin position="509"/>
        <end position="586"/>
    </location>
</feature>
<dbReference type="Pfam" id="PF18998">
    <property type="entry name" value="Flg_new_2"/>
    <property type="match status" value="1"/>
</dbReference>
<feature type="non-terminal residue" evidence="3">
    <location>
        <position position="647"/>
    </location>
</feature>
<proteinExistence type="inferred from homology"/>
<name>A0A3B0ZFZ4_9ZZZZ</name>
<sequence length="647" mass="67191">MLFFACFCMALLSGCMSGSGEDNNPNRAQGPASLKIVVGNNQINKALDNSELPEGIDRIVVSVTDSSGATLGEGDILAAGGELTLPVPSGVILTIRGLAFAGESLDFQAQTNVGPLIAGISIAVSLTLVPAGANASELNAPIQIDISPDGRSGNKLSNRAVFSGDTQLILFKSEADNLVTGDINEQADFFLKDRRNNRITNVHTKSDNEQADGAAVSADMSANGRVIVFASEASNFASNPVDDNAVSDVFVKELDTNTTTRISLTSTNEQAPLPSGQPSLSEDGQIVVFVSDNSLTDGGATGVYLKNLSSGELQYLDTGTAPLLSGDGSRVIIWDATNNTLKLYNIAEKTSIDITSPYAVPEASVAVPYAITTEGRLLVFALQGGNASELNSGIYLYDSSSEDTSPVIRLISTDSDGVALDTTSSPAVTPSLSNTGRYIVYAIGTTIHVKDSTTGEAVQLAQTGALPSLSKNGQWVAYTIDETDNLYLIPNPLFSTTPGSPGTPGSTQTLTVTIEGEGSVSSQDGNIACGEQCSHDYANATLVQLTAAAQTGFVLTAWQGDCTGSDLVVQVTLNQARSCTAVFTAENKTLMLTIKGGPNAGSVRSDDGDENTPPTLVCENTEGEESICNGEFPHGQTVNLVPTLGEG</sequence>
<dbReference type="InterPro" id="IPR011042">
    <property type="entry name" value="6-blade_b-propeller_TolB-like"/>
</dbReference>
<dbReference type="SUPFAM" id="SSF82171">
    <property type="entry name" value="DPP6 N-terminal domain-like"/>
    <property type="match status" value="1"/>
</dbReference>
<evidence type="ECO:0000259" key="2">
    <source>
        <dbReference type="Pfam" id="PF18998"/>
    </source>
</evidence>
<dbReference type="Pfam" id="PF07676">
    <property type="entry name" value="PD40"/>
    <property type="match status" value="1"/>
</dbReference>
<protein>
    <recommendedName>
        <fullName evidence="2">Bacterial repeat domain-containing protein</fullName>
    </recommendedName>
</protein>
<dbReference type="AlphaFoldDB" id="A0A3B0ZFZ4"/>
<dbReference type="Gene3D" id="2.120.10.30">
    <property type="entry name" value="TolB, C-terminal domain"/>
    <property type="match status" value="2"/>
</dbReference>
<comment type="similarity">
    <text evidence="1">Belongs to the TolB family.</text>
</comment>
<accession>A0A3B0ZFZ4</accession>
<dbReference type="InterPro" id="IPR011659">
    <property type="entry name" value="WD40"/>
</dbReference>
<dbReference type="PANTHER" id="PTHR36842">
    <property type="entry name" value="PROTEIN TOLB HOMOLOG"/>
    <property type="match status" value="1"/>
</dbReference>
<gene>
    <name evidence="3" type="ORF">MNBD_GAMMA16-2205</name>
</gene>
<evidence type="ECO:0000313" key="3">
    <source>
        <dbReference type="EMBL" id="VAW85209.1"/>
    </source>
</evidence>
<dbReference type="PANTHER" id="PTHR36842:SF1">
    <property type="entry name" value="PROTEIN TOLB"/>
    <property type="match status" value="1"/>
</dbReference>
<reference evidence="3" key="1">
    <citation type="submission" date="2018-06" db="EMBL/GenBank/DDBJ databases">
        <authorList>
            <person name="Zhirakovskaya E."/>
        </authorList>
    </citation>
    <scope>NUCLEOTIDE SEQUENCE</scope>
</reference>
<dbReference type="EMBL" id="UOFO01000062">
    <property type="protein sequence ID" value="VAW85209.1"/>
    <property type="molecule type" value="Genomic_DNA"/>
</dbReference>